<reference evidence="1" key="1">
    <citation type="journal article" date="2021" name="Proc. Natl. Acad. Sci. U.S.A.">
        <title>A Catalog of Tens of Thousands of Viruses from Human Metagenomes Reveals Hidden Associations with Chronic Diseases.</title>
        <authorList>
            <person name="Tisza M.J."/>
            <person name="Buck C.B."/>
        </authorList>
    </citation>
    <scope>NUCLEOTIDE SEQUENCE</scope>
    <source>
        <strain evidence="1">CthAo37</strain>
    </source>
</reference>
<organism evidence="1">
    <name type="scientific">Myoviridae sp. cthAo37</name>
    <dbReference type="NCBI Taxonomy" id="2827701"/>
    <lineage>
        <taxon>Viruses</taxon>
        <taxon>Duplodnaviria</taxon>
        <taxon>Heunggongvirae</taxon>
        <taxon>Uroviricota</taxon>
        <taxon>Caudoviricetes</taxon>
    </lineage>
</organism>
<dbReference type="Pfam" id="PF16945">
    <property type="entry name" value="Phage_r1t_holin"/>
    <property type="match status" value="1"/>
</dbReference>
<protein>
    <submittedName>
        <fullName evidence="1">Holin</fullName>
    </submittedName>
</protein>
<dbReference type="EMBL" id="BK032529">
    <property type="protein sequence ID" value="DAF45980.1"/>
    <property type="molecule type" value="Genomic_DNA"/>
</dbReference>
<dbReference type="InterPro" id="IPR020109">
    <property type="entry name" value="Holin_r1t"/>
</dbReference>
<name>A0A8S5S4M4_9CAUD</name>
<accession>A0A8S5S4M4</accession>
<sequence length="62" mass="6654">MKKWLKTVGIRCVKTMAQAAIGVIGSSAMLAEVDWKVCLSTVVLAGITCILMNVSQIKETDV</sequence>
<proteinExistence type="predicted"/>
<evidence type="ECO:0000313" key="1">
    <source>
        <dbReference type="EMBL" id="DAF45980.1"/>
    </source>
</evidence>